<keyword evidence="3" id="KW-1185">Reference proteome</keyword>
<evidence type="ECO:0000256" key="1">
    <source>
        <dbReference type="SAM" id="Phobius"/>
    </source>
</evidence>
<dbReference type="EMBL" id="QLOE01000013">
    <property type="protein sequence ID" value="RAO78507.1"/>
    <property type="molecule type" value="Genomic_DNA"/>
</dbReference>
<sequence>MVRNLKIKWKFFKNLLLVAVLFLSIGSASAAQWDVGSDQIYTNIQSAIDSTNTLDGDVINVHNGTYLEDVIVNKKLTLQANLGDEVEIKPNNIGFTIVNDSTGDGSGSIIDGFIINNPHNGIGINISADNCIVKNNEINGGKTGIVVSGGNITLLGNIISGQSENGIVGNLSHGFFNVSGNYIANLFGKGIVNGVTISTNGSLTDFNFIGNTLSNISAPSGAIFGLQLGKSKGAGGNPEVANVTNLIINGNVITGFSALSAIMGMELVSNSNSTLISSNEISFLQGSTKSSVYSLEAAIVGNGMVTISKNRIYNIIAEQQAVGIVTPTLGNLKLEDNQIFSISKANASVAMLGLGLLYNATLKNNSISNITSPSIAAGIVGTAMDHLDMIYNTINGVHGANDVSMVAAGFNTTEIFGNNLEGHGSGIGIVICSANGTIKYNRIVNYDYYIQNFLFSNFGPSIDEMLKPLDDAIKKHPELEPILKPIRDDLNKLFHQLENSNTNAYYNWYGTNNPDNSKFFAGNGTLNYYPWLVLNIKANPSTIRVGESSTITANVYHDAANGDHSPDAVLFFSGPKVTFNTNLGNLGSKSVTVPWVNGLATTFLRADEGAGIATVTASDYEIVQTSVNIQGTPNFTNATPTTGTIRMEDTGLPLTGMVIAILLILGGLISVQKTINYVCGGFKPPYIQM</sequence>
<keyword evidence="1" id="KW-1133">Transmembrane helix</keyword>
<dbReference type="InterPro" id="IPR012334">
    <property type="entry name" value="Pectin_lyas_fold"/>
</dbReference>
<evidence type="ECO:0000313" key="3">
    <source>
        <dbReference type="Proteomes" id="UP000249782"/>
    </source>
</evidence>
<proteinExistence type="predicted"/>
<dbReference type="OrthoDB" id="71022at2157"/>
<protein>
    <submittedName>
        <fullName evidence="2">Cell surface protein</fullName>
    </submittedName>
</protein>
<reference evidence="2 3" key="1">
    <citation type="submission" date="2018-06" db="EMBL/GenBank/DDBJ databases">
        <title>Draft genome sequence of hyperthermophilic methanogen Methanothermobacter tenebrarum sp. MCM-B 1447.</title>
        <authorList>
            <person name="Pore S.D."/>
            <person name="Dagar S."/>
            <person name="Dhakephalkar P.K."/>
        </authorList>
    </citation>
    <scope>NUCLEOTIDE SEQUENCE [LARGE SCALE GENOMIC DNA]</scope>
    <source>
        <strain evidence="2 3">MCM B 1447</strain>
    </source>
</reference>
<dbReference type="Gene3D" id="2.60.40.10">
    <property type="entry name" value="Immunoglobulins"/>
    <property type="match status" value="1"/>
</dbReference>
<comment type="caution">
    <text evidence="2">The sequence shown here is derived from an EMBL/GenBank/DDBJ whole genome shotgun (WGS) entry which is preliminary data.</text>
</comment>
<accession>A0A328P867</accession>
<dbReference type="Proteomes" id="UP000249782">
    <property type="component" value="Unassembled WGS sequence"/>
</dbReference>
<keyword evidence="1" id="KW-0812">Transmembrane</keyword>
<dbReference type="InterPro" id="IPR013783">
    <property type="entry name" value="Ig-like_fold"/>
</dbReference>
<keyword evidence="1" id="KW-0472">Membrane</keyword>
<name>A0A328P867_9EURY</name>
<dbReference type="AlphaFoldDB" id="A0A328P867"/>
<dbReference type="Gene3D" id="2.160.20.10">
    <property type="entry name" value="Single-stranded right-handed beta-helix, Pectin lyase-like"/>
    <property type="match status" value="1"/>
</dbReference>
<dbReference type="SUPFAM" id="SSF51126">
    <property type="entry name" value="Pectin lyase-like"/>
    <property type="match status" value="1"/>
</dbReference>
<feature type="transmembrane region" description="Helical" evidence="1">
    <location>
        <begin position="651"/>
        <end position="671"/>
    </location>
</feature>
<organism evidence="2 3">
    <name type="scientific">Methanothermobacter tenebrarum</name>
    <dbReference type="NCBI Taxonomy" id="680118"/>
    <lineage>
        <taxon>Archaea</taxon>
        <taxon>Methanobacteriati</taxon>
        <taxon>Methanobacteriota</taxon>
        <taxon>Methanomada group</taxon>
        <taxon>Methanobacteria</taxon>
        <taxon>Methanobacteriales</taxon>
        <taxon>Methanobacteriaceae</taxon>
        <taxon>Methanothermobacter</taxon>
    </lineage>
</organism>
<dbReference type="InterPro" id="IPR011050">
    <property type="entry name" value="Pectin_lyase_fold/virulence"/>
</dbReference>
<gene>
    <name evidence="2" type="ORF">DPC56_07745</name>
</gene>
<evidence type="ECO:0000313" key="2">
    <source>
        <dbReference type="EMBL" id="RAO78507.1"/>
    </source>
</evidence>